<evidence type="ECO:0000256" key="8">
    <source>
        <dbReference type="SAM" id="Coils"/>
    </source>
</evidence>
<accession>A0ABQ4L3H0</accession>
<evidence type="ECO:0000259" key="10">
    <source>
        <dbReference type="PROSITE" id="PS50850"/>
    </source>
</evidence>
<dbReference type="SUPFAM" id="SSF103473">
    <property type="entry name" value="MFS general substrate transporter"/>
    <property type="match status" value="1"/>
</dbReference>
<feature type="transmembrane region" description="Helical" evidence="9">
    <location>
        <begin position="299"/>
        <end position="319"/>
    </location>
</feature>
<dbReference type="Proteomes" id="UP000680670">
    <property type="component" value="Unassembled WGS sequence"/>
</dbReference>
<keyword evidence="6 9" id="KW-1133">Transmembrane helix</keyword>
<evidence type="ECO:0000256" key="7">
    <source>
        <dbReference type="ARBA" id="ARBA00023136"/>
    </source>
</evidence>
<evidence type="ECO:0000256" key="1">
    <source>
        <dbReference type="ARBA" id="ARBA00004651"/>
    </source>
</evidence>
<feature type="transmembrane region" description="Helical" evidence="9">
    <location>
        <begin position="512"/>
        <end position="532"/>
    </location>
</feature>
<dbReference type="PROSITE" id="PS00216">
    <property type="entry name" value="SUGAR_TRANSPORT_1"/>
    <property type="match status" value="1"/>
</dbReference>
<comment type="similarity">
    <text evidence="2">Belongs to the major facilitator superfamily. EmrB family.</text>
</comment>
<dbReference type="InterPro" id="IPR004638">
    <property type="entry name" value="EmrB-like"/>
</dbReference>
<dbReference type="InterPro" id="IPR011701">
    <property type="entry name" value="MFS"/>
</dbReference>
<feature type="domain" description="Major facilitator superfamily (MFS) profile" evidence="10">
    <location>
        <begin position="8"/>
        <end position="538"/>
    </location>
</feature>
<name>A0ABQ4L3H0_SIMTE</name>
<dbReference type="NCBIfam" id="TIGR00711">
    <property type="entry name" value="efflux_EmrB"/>
    <property type="match status" value="1"/>
</dbReference>
<evidence type="ECO:0000256" key="2">
    <source>
        <dbReference type="ARBA" id="ARBA00008537"/>
    </source>
</evidence>
<proteinExistence type="inferred from homology"/>
<dbReference type="Gene3D" id="1.20.1720.10">
    <property type="entry name" value="Multidrug resistance protein D"/>
    <property type="match status" value="1"/>
</dbReference>
<comment type="caution">
    <text evidence="11">The sequence shown here is derived from an EMBL/GenBank/DDBJ whole genome shotgun (WGS) entry which is preliminary data.</text>
</comment>
<gene>
    <name evidence="11" type="ORF">J6TS1_42940</name>
</gene>
<dbReference type="Pfam" id="PF07690">
    <property type="entry name" value="MFS_1"/>
    <property type="match status" value="1"/>
</dbReference>
<keyword evidence="7 9" id="KW-0472">Membrane</keyword>
<feature type="transmembrane region" description="Helical" evidence="9">
    <location>
        <begin position="326"/>
        <end position="346"/>
    </location>
</feature>
<sequence>MKTTQILAFTATILGFFMALLDTTIVNIALPDMISTFNTNISDVSWVTNGYNLSFAIFLLTASRIADKYGRKKVFLFGIILFVVSSVLCGLSTDLNYLILFRVIQGLGAAIIVPVSIPIALEIFSKDQRGKIIGIWGAFSALASASGPVLGGVLVNYLGWEYIFYVNVPLGILATILVIIYLKESYGDNKNIKLDITGTILFTLFISSLTYALIKGNDYGWLSASIIVLLSISLISIIIFLIREKRVNNPMIPLKIFKDRYFSMGNVTLFLIGVILNSILFIFAFYLTKLVGYTVLKSGLILSTLALATMVFSALSGPIVQKRGSLVISFIGLFILSVTSFIMTYLEFDSAIKYIILLLIACGVGVGLCLAPVMSSIVERGGQDYLGLVSGISNVGRTLGSIVGIAITVCILNISMDTQIEQSKKEVTTHIENNSALNEDVKNNMIEGLNNFNLDNQISKNNDEFIQSINKVQANFNKTDIEYQALEIQKEEGLKEIAHANNTFKSNFMKSFSYVFLAICMISVIALITSLFSDKLRKEKGADTLKGTTAEG</sequence>
<organism evidence="11 12">
    <name type="scientific">Siminovitchia terrae</name>
    <name type="common">Bacillus terrae</name>
    <dbReference type="NCBI Taxonomy" id="1914933"/>
    <lineage>
        <taxon>Bacteria</taxon>
        <taxon>Bacillati</taxon>
        <taxon>Bacillota</taxon>
        <taxon>Bacilli</taxon>
        <taxon>Bacillales</taxon>
        <taxon>Bacillaceae</taxon>
        <taxon>Siminovitchia</taxon>
    </lineage>
</organism>
<feature type="transmembrane region" description="Helical" evidence="9">
    <location>
        <begin position="352"/>
        <end position="374"/>
    </location>
</feature>
<protein>
    <submittedName>
        <fullName evidence="11">MFS transporter</fullName>
    </submittedName>
</protein>
<keyword evidence="5 9" id="KW-0812">Transmembrane</keyword>
<feature type="transmembrane region" description="Helical" evidence="9">
    <location>
        <begin position="74"/>
        <end position="93"/>
    </location>
</feature>
<evidence type="ECO:0000256" key="9">
    <source>
        <dbReference type="SAM" id="Phobius"/>
    </source>
</evidence>
<evidence type="ECO:0000256" key="3">
    <source>
        <dbReference type="ARBA" id="ARBA00022448"/>
    </source>
</evidence>
<keyword evidence="4" id="KW-1003">Cell membrane</keyword>
<dbReference type="RefSeq" id="WP_213021371.1">
    <property type="nucleotide sequence ID" value="NZ_BORJ01000014.1"/>
</dbReference>
<feature type="transmembrane region" description="Helical" evidence="9">
    <location>
        <begin position="50"/>
        <end position="67"/>
    </location>
</feature>
<dbReference type="PANTHER" id="PTHR42718:SF9">
    <property type="entry name" value="MAJOR FACILITATOR SUPERFAMILY MULTIDRUG TRANSPORTER MFSC"/>
    <property type="match status" value="1"/>
</dbReference>
<comment type="subcellular location">
    <subcellularLocation>
        <location evidence="1">Cell membrane</location>
        <topology evidence="1">Multi-pass membrane protein</topology>
    </subcellularLocation>
</comment>
<feature type="transmembrane region" description="Helical" evidence="9">
    <location>
        <begin position="395"/>
        <end position="416"/>
    </location>
</feature>
<feature type="transmembrane region" description="Helical" evidence="9">
    <location>
        <begin position="263"/>
        <end position="287"/>
    </location>
</feature>
<dbReference type="InterPro" id="IPR005829">
    <property type="entry name" value="Sugar_transporter_CS"/>
</dbReference>
<evidence type="ECO:0000313" key="12">
    <source>
        <dbReference type="Proteomes" id="UP000680670"/>
    </source>
</evidence>
<reference evidence="11 12" key="1">
    <citation type="submission" date="2021-03" db="EMBL/GenBank/DDBJ databases">
        <title>Antimicrobial resistance genes in bacteria isolated from Japanese honey, and their potential for conferring macrolide and lincosamide resistance in the American foulbrood pathogen Paenibacillus larvae.</title>
        <authorList>
            <person name="Okamoto M."/>
            <person name="Kumagai M."/>
            <person name="Kanamori H."/>
            <person name="Takamatsu D."/>
        </authorList>
    </citation>
    <scope>NUCLEOTIDE SEQUENCE [LARGE SCALE GENOMIC DNA]</scope>
    <source>
        <strain evidence="11 12">J6TS1</strain>
    </source>
</reference>
<dbReference type="CDD" id="cd17321">
    <property type="entry name" value="MFS_MMR_MDR_like"/>
    <property type="match status" value="1"/>
</dbReference>
<dbReference type="PRINTS" id="PR01036">
    <property type="entry name" value="TCRTETB"/>
</dbReference>
<dbReference type="Gene3D" id="1.20.1250.20">
    <property type="entry name" value="MFS general substrate transporter like domains"/>
    <property type="match status" value="1"/>
</dbReference>
<keyword evidence="8" id="KW-0175">Coiled coil</keyword>
<feature type="transmembrane region" description="Helical" evidence="9">
    <location>
        <begin position="220"/>
        <end position="242"/>
    </location>
</feature>
<evidence type="ECO:0000313" key="11">
    <source>
        <dbReference type="EMBL" id="GIN98424.1"/>
    </source>
</evidence>
<feature type="transmembrane region" description="Helical" evidence="9">
    <location>
        <begin position="162"/>
        <end position="182"/>
    </location>
</feature>
<dbReference type="InterPro" id="IPR036259">
    <property type="entry name" value="MFS_trans_sf"/>
</dbReference>
<feature type="coiled-coil region" evidence="8">
    <location>
        <begin position="469"/>
        <end position="503"/>
    </location>
</feature>
<dbReference type="InterPro" id="IPR020846">
    <property type="entry name" value="MFS_dom"/>
</dbReference>
<evidence type="ECO:0000256" key="6">
    <source>
        <dbReference type="ARBA" id="ARBA00022989"/>
    </source>
</evidence>
<dbReference type="EMBL" id="BORJ01000014">
    <property type="protein sequence ID" value="GIN98424.1"/>
    <property type="molecule type" value="Genomic_DNA"/>
</dbReference>
<keyword evidence="12" id="KW-1185">Reference proteome</keyword>
<feature type="transmembrane region" description="Helical" evidence="9">
    <location>
        <begin position="7"/>
        <end position="30"/>
    </location>
</feature>
<evidence type="ECO:0000256" key="4">
    <source>
        <dbReference type="ARBA" id="ARBA00022475"/>
    </source>
</evidence>
<dbReference type="PROSITE" id="PS50850">
    <property type="entry name" value="MFS"/>
    <property type="match status" value="1"/>
</dbReference>
<feature type="transmembrane region" description="Helical" evidence="9">
    <location>
        <begin position="194"/>
        <end position="214"/>
    </location>
</feature>
<evidence type="ECO:0000256" key="5">
    <source>
        <dbReference type="ARBA" id="ARBA00022692"/>
    </source>
</evidence>
<feature type="transmembrane region" description="Helical" evidence="9">
    <location>
        <begin position="99"/>
        <end position="121"/>
    </location>
</feature>
<feature type="transmembrane region" description="Helical" evidence="9">
    <location>
        <begin position="133"/>
        <end position="156"/>
    </location>
</feature>
<dbReference type="PANTHER" id="PTHR42718">
    <property type="entry name" value="MAJOR FACILITATOR SUPERFAMILY MULTIDRUG TRANSPORTER MFSC"/>
    <property type="match status" value="1"/>
</dbReference>
<keyword evidence="3" id="KW-0813">Transport</keyword>